<gene>
    <name evidence="1" type="ORF">BU24DRAFT_425444</name>
</gene>
<protein>
    <recommendedName>
        <fullName evidence="3">Acid protease</fullName>
    </recommendedName>
</protein>
<proteinExistence type="predicted"/>
<reference evidence="1" key="1">
    <citation type="journal article" date="2020" name="Stud. Mycol.">
        <title>101 Dothideomycetes genomes: a test case for predicting lifestyles and emergence of pathogens.</title>
        <authorList>
            <person name="Haridas S."/>
            <person name="Albert R."/>
            <person name="Binder M."/>
            <person name="Bloem J."/>
            <person name="Labutti K."/>
            <person name="Salamov A."/>
            <person name="Andreopoulos B."/>
            <person name="Baker S."/>
            <person name="Barry K."/>
            <person name="Bills G."/>
            <person name="Bluhm B."/>
            <person name="Cannon C."/>
            <person name="Castanera R."/>
            <person name="Culley D."/>
            <person name="Daum C."/>
            <person name="Ezra D."/>
            <person name="Gonzalez J."/>
            <person name="Henrissat B."/>
            <person name="Kuo A."/>
            <person name="Liang C."/>
            <person name="Lipzen A."/>
            <person name="Lutzoni F."/>
            <person name="Magnuson J."/>
            <person name="Mondo S."/>
            <person name="Nolan M."/>
            <person name="Ohm R."/>
            <person name="Pangilinan J."/>
            <person name="Park H.-J."/>
            <person name="Ramirez L."/>
            <person name="Alfaro M."/>
            <person name="Sun H."/>
            <person name="Tritt A."/>
            <person name="Yoshinaga Y."/>
            <person name="Zwiers L.-H."/>
            <person name="Turgeon B."/>
            <person name="Goodwin S."/>
            <person name="Spatafora J."/>
            <person name="Crous P."/>
            <person name="Grigoriev I."/>
        </authorList>
    </citation>
    <scope>NUCLEOTIDE SEQUENCE</scope>
    <source>
        <strain evidence="1">CBS 175.79</strain>
    </source>
</reference>
<dbReference type="EMBL" id="ML978072">
    <property type="protein sequence ID" value="KAF2012837.1"/>
    <property type="molecule type" value="Genomic_DNA"/>
</dbReference>
<name>A0A6A5XJ28_9PLEO</name>
<dbReference type="RefSeq" id="XP_033381176.1">
    <property type="nucleotide sequence ID" value="XM_033528742.1"/>
</dbReference>
<keyword evidence="2" id="KW-1185">Reference proteome</keyword>
<dbReference type="Proteomes" id="UP000799778">
    <property type="component" value="Unassembled WGS sequence"/>
</dbReference>
<sequence length="385" mass="41732">MTCSSFSFAGSRDHESHYHGEFTKSIFLPYYAPFSSNSTPMITATLPGGRQHGIAIDTGSTGLLLGAPLLPDIDPSAGTPAHSYLSSSRILYTGRLVEIPIKFHGRAGATAVARVPVLVVDESVVCPWYDPERHTFACPYNPNEPRPVPRDLSKIAYMGVGFGRNGPKEGKPIALPSLNPFINVVEVNGENVAGVVRQGYTMSTEGVQLGLTAENTRGFVWKDLEPGFTHDKDRRDWAMVGMCFSLDDRGRHCGPALIDTGVAQMYLRTGGGPDGDIPTVTIPNPNPNGYAEFVQRVKPGTKITVEFPREDQGGDDEELEPVEEYSFRVGEGATLMEPAYVVPAKRMSPAFVNTGRNFLYGCSVAFDAEGGRFGFRRVTTSSSSL</sequence>
<accession>A0A6A5XJ28</accession>
<organism evidence="1 2">
    <name type="scientific">Aaosphaeria arxii CBS 175.79</name>
    <dbReference type="NCBI Taxonomy" id="1450172"/>
    <lineage>
        <taxon>Eukaryota</taxon>
        <taxon>Fungi</taxon>
        <taxon>Dikarya</taxon>
        <taxon>Ascomycota</taxon>
        <taxon>Pezizomycotina</taxon>
        <taxon>Dothideomycetes</taxon>
        <taxon>Pleosporomycetidae</taxon>
        <taxon>Pleosporales</taxon>
        <taxon>Pleosporales incertae sedis</taxon>
        <taxon>Aaosphaeria</taxon>
    </lineage>
</organism>
<dbReference type="GeneID" id="54286139"/>
<evidence type="ECO:0008006" key="3">
    <source>
        <dbReference type="Google" id="ProtNLM"/>
    </source>
</evidence>
<evidence type="ECO:0000313" key="1">
    <source>
        <dbReference type="EMBL" id="KAF2012837.1"/>
    </source>
</evidence>
<evidence type="ECO:0000313" key="2">
    <source>
        <dbReference type="Proteomes" id="UP000799778"/>
    </source>
</evidence>
<dbReference type="OrthoDB" id="5291209at2759"/>
<dbReference type="AlphaFoldDB" id="A0A6A5XJ28"/>